<dbReference type="AlphaFoldDB" id="A0A5R9G184"/>
<dbReference type="EMBL" id="VCIW01000017">
    <property type="protein sequence ID" value="TLS50092.1"/>
    <property type="molecule type" value="Genomic_DNA"/>
</dbReference>
<name>A0A5R9G184_9BACL</name>
<comment type="caution">
    <text evidence="2">The sequence shown here is derived from an EMBL/GenBank/DDBJ whole genome shotgun (WGS) entry which is preliminary data.</text>
</comment>
<evidence type="ECO:0000259" key="1">
    <source>
        <dbReference type="SMART" id="SM00471"/>
    </source>
</evidence>
<dbReference type="Gene3D" id="1.10.3210.10">
    <property type="entry name" value="Hypothetical protein af1432"/>
    <property type="match status" value="1"/>
</dbReference>
<gene>
    <name evidence="2" type="ORF">FE782_22435</name>
</gene>
<protein>
    <submittedName>
        <fullName evidence="2">HD domain-containing protein</fullName>
    </submittedName>
</protein>
<organism evidence="2 3">
    <name type="scientific">Paenibacillus antri</name>
    <dbReference type="NCBI Taxonomy" id="2582848"/>
    <lineage>
        <taxon>Bacteria</taxon>
        <taxon>Bacillati</taxon>
        <taxon>Bacillota</taxon>
        <taxon>Bacilli</taxon>
        <taxon>Bacillales</taxon>
        <taxon>Paenibacillaceae</taxon>
        <taxon>Paenibacillus</taxon>
    </lineage>
</organism>
<evidence type="ECO:0000313" key="2">
    <source>
        <dbReference type="EMBL" id="TLS50092.1"/>
    </source>
</evidence>
<sequence>MDYRLRLDGALDDLWEPLWRQPIRLFHEEKELMRSEPVRRLHYVRHGGASFINTHHTYSRLQHTLGVFALTARFEPENRALRAAALLHDAGHAPFSHTLDSIEGVDHHQWTREVIFSEEVANILSLSNVRPVDVMDYIDGTRRSLLRNKDGTLHADHLDSWVRSAYAGGYLSISTSELLNGINYINGSLEFTPEVGGHVVDLIWEEARMHGSTANIGINAMMRKLVRSLITKGKLDVAALPAMTDAHIEQLLRNDESTNEEYEKLLAQSWRIRVTREQPSVFAEKATLSKLYLALPLVGGISIAESSPDIMATMEELNQMLGTYYVWWG</sequence>
<keyword evidence="3" id="KW-1185">Reference proteome</keyword>
<dbReference type="InterPro" id="IPR003607">
    <property type="entry name" value="HD/PDEase_dom"/>
</dbReference>
<proteinExistence type="predicted"/>
<dbReference type="Pfam" id="PF01966">
    <property type="entry name" value="HD"/>
    <property type="match status" value="1"/>
</dbReference>
<dbReference type="SUPFAM" id="SSF109604">
    <property type="entry name" value="HD-domain/PDEase-like"/>
    <property type="match status" value="1"/>
</dbReference>
<dbReference type="OrthoDB" id="9803619at2"/>
<dbReference type="CDD" id="cd00077">
    <property type="entry name" value="HDc"/>
    <property type="match status" value="1"/>
</dbReference>
<dbReference type="RefSeq" id="WP_138196576.1">
    <property type="nucleotide sequence ID" value="NZ_VCIW01000017.1"/>
</dbReference>
<dbReference type="SMART" id="SM00471">
    <property type="entry name" value="HDc"/>
    <property type="match status" value="1"/>
</dbReference>
<accession>A0A5R9G184</accession>
<dbReference type="Proteomes" id="UP000309676">
    <property type="component" value="Unassembled WGS sequence"/>
</dbReference>
<reference evidence="2 3" key="1">
    <citation type="submission" date="2019-05" db="EMBL/GenBank/DDBJ databases">
        <authorList>
            <person name="Narsing Rao M.P."/>
            <person name="Li W.J."/>
        </authorList>
    </citation>
    <scope>NUCLEOTIDE SEQUENCE [LARGE SCALE GENOMIC DNA]</scope>
    <source>
        <strain evidence="2 3">SYSU_K30003</strain>
    </source>
</reference>
<evidence type="ECO:0000313" key="3">
    <source>
        <dbReference type="Proteomes" id="UP000309676"/>
    </source>
</evidence>
<dbReference type="InterPro" id="IPR006674">
    <property type="entry name" value="HD_domain"/>
</dbReference>
<feature type="domain" description="HD/PDEase" evidence="1">
    <location>
        <begin position="56"/>
        <end position="150"/>
    </location>
</feature>